<dbReference type="EMBL" id="JBFDAA010000020">
    <property type="protein sequence ID" value="KAL1115342.1"/>
    <property type="molecule type" value="Genomic_DNA"/>
</dbReference>
<dbReference type="EC" id="3.6.4.13" evidence="1"/>
<evidence type="ECO:0000256" key="6">
    <source>
        <dbReference type="ARBA" id="ARBA00047984"/>
    </source>
</evidence>
<evidence type="ECO:0000256" key="5">
    <source>
        <dbReference type="ARBA" id="ARBA00022840"/>
    </source>
</evidence>
<proteinExistence type="inferred from homology"/>
<evidence type="ECO:0000256" key="4">
    <source>
        <dbReference type="ARBA" id="ARBA00022806"/>
    </source>
</evidence>
<dbReference type="GO" id="GO:0003724">
    <property type="term" value="F:RNA helicase activity"/>
    <property type="evidence" value="ECO:0007669"/>
    <property type="project" value="UniProtKB-EC"/>
</dbReference>
<dbReference type="Pfam" id="PF00271">
    <property type="entry name" value="Helicase_C"/>
    <property type="match status" value="1"/>
</dbReference>
<dbReference type="Proteomes" id="UP001558652">
    <property type="component" value="Unassembled WGS sequence"/>
</dbReference>
<evidence type="ECO:0000256" key="3">
    <source>
        <dbReference type="ARBA" id="ARBA00022801"/>
    </source>
</evidence>
<keyword evidence="3 7" id="KW-0378">Hydrolase</keyword>
<dbReference type="SUPFAM" id="SSF52540">
    <property type="entry name" value="P-loop containing nucleoside triphosphate hydrolases"/>
    <property type="match status" value="1"/>
</dbReference>
<feature type="domain" description="Helicase ATP-binding" evidence="8">
    <location>
        <begin position="60"/>
        <end position="235"/>
    </location>
</feature>
<sequence length="405" mass="44979">MVSLCHFAAGEEATTDTPPSDEIPDPVRSFEEAFFKYPDILTTVRAQGFTEPSPIQCQAWPVLLQGKDLIGIAQTGTGKTLAFLLPALIHIDNQPVPRSERGGPNVLVLAPTRELALQIEMEVKKYDYHDIKCVCLYGGGSRKDQVDIVLKGVEIVIATPGRLNDLCVAGYINLSSITYLILDEADRMLDMGFEPQIRKVLLDVRPDRQTVMTSATWPEGVRRLAKSYTKGAVQVYVGTLDLAAVHTVKQTVEIIPEETKRERLLEIIRNMSTDDKVMVFVGKKLLADDISSDLSLQGISVQCMHGDREQSERVQALEDIKTGYVRILIATDVAARGIDIEDITLVVNFDFPRNIEEYVHRVGRTGRAGRSGEAISLFTRSDWAQAKDLIKILEEAEQVTVDGRL</sequence>
<dbReference type="SMART" id="SM00487">
    <property type="entry name" value="DEXDc"/>
    <property type="match status" value="1"/>
</dbReference>
<dbReference type="GO" id="GO:0016787">
    <property type="term" value="F:hydrolase activity"/>
    <property type="evidence" value="ECO:0007669"/>
    <property type="project" value="UniProtKB-KW"/>
</dbReference>
<gene>
    <name evidence="10" type="ORF">AAG570_007372</name>
</gene>
<dbReference type="SMART" id="SM00490">
    <property type="entry name" value="HELICc"/>
    <property type="match status" value="1"/>
</dbReference>
<evidence type="ECO:0000313" key="10">
    <source>
        <dbReference type="EMBL" id="KAL1115342.1"/>
    </source>
</evidence>
<comment type="catalytic activity">
    <reaction evidence="6">
        <text>ATP + H2O = ADP + phosphate + H(+)</text>
        <dbReference type="Rhea" id="RHEA:13065"/>
        <dbReference type="ChEBI" id="CHEBI:15377"/>
        <dbReference type="ChEBI" id="CHEBI:15378"/>
        <dbReference type="ChEBI" id="CHEBI:30616"/>
        <dbReference type="ChEBI" id="CHEBI:43474"/>
        <dbReference type="ChEBI" id="CHEBI:456216"/>
        <dbReference type="EC" id="3.6.4.13"/>
    </reaction>
</comment>
<evidence type="ECO:0000259" key="9">
    <source>
        <dbReference type="PROSITE" id="PS51194"/>
    </source>
</evidence>
<keyword evidence="4 7" id="KW-0347">Helicase</keyword>
<dbReference type="InterPro" id="IPR011545">
    <property type="entry name" value="DEAD/DEAH_box_helicase_dom"/>
</dbReference>
<comment type="caution">
    <text evidence="10">The sequence shown here is derived from an EMBL/GenBank/DDBJ whole genome shotgun (WGS) entry which is preliminary data.</text>
</comment>
<protein>
    <recommendedName>
        <fullName evidence="1">RNA helicase</fullName>
        <ecNumber evidence="1">3.6.4.13</ecNumber>
    </recommendedName>
</protein>
<organism evidence="10 11">
    <name type="scientific">Ranatra chinensis</name>
    <dbReference type="NCBI Taxonomy" id="642074"/>
    <lineage>
        <taxon>Eukaryota</taxon>
        <taxon>Metazoa</taxon>
        <taxon>Ecdysozoa</taxon>
        <taxon>Arthropoda</taxon>
        <taxon>Hexapoda</taxon>
        <taxon>Insecta</taxon>
        <taxon>Pterygota</taxon>
        <taxon>Neoptera</taxon>
        <taxon>Paraneoptera</taxon>
        <taxon>Hemiptera</taxon>
        <taxon>Heteroptera</taxon>
        <taxon>Panheteroptera</taxon>
        <taxon>Nepomorpha</taxon>
        <taxon>Nepidae</taxon>
        <taxon>Ranatrinae</taxon>
        <taxon>Ranatra</taxon>
    </lineage>
</organism>
<dbReference type="CDD" id="cd18787">
    <property type="entry name" value="SF2_C_DEAD"/>
    <property type="match status" value="1"/>
</dbReference>
<dbReference type="AlphaFoldDB" id="A0ABD0XVN6"/>
<dbReference type="PROSITE" id="PS51194">
    <property type="entry name" value="HELICASE_CTER"/>
    <property type="match status" value="1"/>
</dbReference>
<dbReference type="GO" id="GO:0005524">
    <property type="term" value="F:ATP binding"/>
    <property type="evidence" value="ECO:0007669"/>
    <property type="project" value="UniProtKB-KW"/>
</dbReference>
<dbReference type="InterPro" id="IPR000629">
    <property type="entry name" value="RNA-helicase_DEAD-box_CS"/>
</dbReference>
<dbReference type="InterPro" id="IPR014001">
    <property type="entry name" value="Helicase_ATP-bd"/>
</dbReference>
<dbReference type="PROSITE" id="PS00039">
    <property type="entry name" value="DEAD_ATP_HELICASE"/>
    <property type="match status" value="1"/>
</dbReference>
<comment type="similarity">
    <text evidence="7">Belongs to the DEAD box helicase family.</text>
</comment>
<keyword evidence="11" id="KW-1185">Reference proteome</keyword>
<reference evidence="10 11" key="1">
    <citation type="submission" date="2024-07" db="EMBL/GenBank/DDBJ databases">
        <title>Chromosome-level genome assembly of the water stick insect Ranatra chinensis (Heteroptera: Nepidae).</title>
        <authorList>
            <person name="Liu X."/>
        </authorList>
    </citation>
    <scope>NUCLEOTIDE SEQUENCE [LARGE SCALE GENOMIC DNA]</scope>
    <source>
        <strain evidence="10">Cailab_2021Rc</strain>
        <tissue evidence="10">Muscle</tissue>
    </source>
</reference>
<keyword evidence="2 7" id="KW-0547">Nucleotide-binding</keyword>
<evidence type="ECO:0000313" key="11">
    <source>
        <dbReference type="Proteomes" id="UP001558652"/>
    </source>
</evidence>
<evidence type="ECO:0000256" key="7">
    <source>
        <dbReference type="RuleBase" id="RU000492"/>
    </source>
</evidence>
<keyword evidence="5 7" id="KW-0067">ATP-binding</keyword>
<dbReference type="PROSITE" id="PS51192">
    <property type="entry name" value="HELICASE_ATP_BIND_1"/>
    <property type="match status" value="1"/>
</dbReference>
<dbReference type="PANTHER" id="PTHR47958">
    <property type="entry name" value="ATP-DEPENDENT RNA HELICASE DBP3"/>
    <property type="match status" value="1"/>
</dbReference>
<evidence type="ECO:0000256" key="1">
    <source>
        <dbReference type="ARBA" id="ARBA00012552"/>
    </source>
</evidence>
<dbReference type="InterPro" id="IPR027417">
    <property type="entry name" value="P-loop_NTPase"/>
</dbReference>
<name>A0ABD0XVN6_9HEMI</name>
<dbReference type="Gene3D" id="3.40.50.300">
    <property type="entry name" value="P-loop containing nucleotide triphosphate hydrolases"/>
    <property type="match status" value="2"/>
</dbReference>
<dbReference type="Pfam" id="PF00270">
    <property type="entry name" value="DEAD"/>
    <property type="match status" value="1"/>
</dbReference>
<dbReference type="FunFam" id="3.40.50.300:FF:000079">
    <property type="entry name" value="probable ATP-dependent RNA helicase DDX17"/>
    <property type="match status" value="1"/>
</dbReference>
<dbReference type="GO" id="GO:0031047">
    <property type="term" value="P:regulatory ncRNA-mediated gene silencing"/>
    <property type="evidence" value="ECO:0007669"/>
    <property type="project" value="UniProtKB-ARBA"/>
</dbReference>
<evidence type="ECO:0000259" key="8">
    <source>
        <dbReference type="PROSITE" id="PS51192"/>
    </source>
</evidence>
<feature type="domain" description="Helicase C-terminal" evidence="9">
    <location>
        <begin position="247"/>
        <end position="405"/>
    </location>
</feature>
<evidence type="ECO:0000256" key="2">
    <source>
        <dbReference type="ARBA" id="ARBA00022741"/>
    </source>
</evidence>
<dbReference type="FunFam" id="3.40.50.300:FF:000008">
    <property type="entry name" value="ATP-dependent RNA helicase RhlB"/>
    <property type="match status" value="1"/>
</dbReference>
<accession>A0ABD0XVN6</accession>
<dbReference type="InterPro" id="IPR001650">
    <property type="entry name" value="Helicase_C-like"/>
</dbReference>